<feature type="chain" id="PRO_5045870499" description="RlpA-like protein double-psi beta-barrel domain-containing protein" evidence="2">
    <location>
        <begin position="16"/>
        <end position="113"/>
    </location>
</feature>
<evidence type="ECO:0000313" key="5">
    <source>
        <dbReference type="Proteomes" id="UP001465668"/>
    </source>
</evidence>
<keyword evidence="1 2" id="KW-0732">Signal</keyword>
<evidence type="ECO:0000256" key="1">
    <source>
        <dbReference type="ARBA" id="ARBA00022729"/>
    </source>
</evidence>
<name>A0ABR2Y3A5_9PEZI</name>
<dbReference type="InterPro" id="IPR051477">
    <property type="entry name" value="Expansin_CellWall"/>
</dbReference>
<feature type="signal peptide" evidence="2">
    <location>
        <begin position="1"/>
        <end position="15"/>
    </location>
</feature>
<protein>
    <recommendedName>
        <fullName evidence="3">RlpA-like protein double-psi beta-barrel domain-containing protein</fullName>
    </recommendedName>
</protein>
<dbReference type="InterPro" id="IPR036908">
    <property type="entry name" value="RlpA-like_sf"/>
</dbReference>
<keyword evidence="5" id="KW-1185">Reference proteome</keyword>
<dbReference type="PANTHER" id="PTHR31836">
    <property type="match status" value="1"/>
</dbReference>
<dbReference type="EMBL" id="JARVKM010000006">
    <property type="protein sequence ID" value="KAK9780564.1"/>
    <property type="molecule type" value="Genomic_DNA"/>
</dbReference>
<dbReference type="PANTHER" id="PTHR31836:SF28">
    <property type="entry name" value="SRCR DOMAIN-CONTAINING PROTEIN-RELATED"/>
    <property type="match status" value="1"/>
</dbReference>
<reference evidence="4 5" key="1">
    <citation type="submission" date="2024-02" db="EMBL/GenBank/DDBJ databases">
        <title>First draft genome assembly of two strains of Seiridium cardinale.</title>
        <authorList>
            <person name="Emiliani G."/>
            <person name="Scali E."/>
        </authorList>
    </citation>
    <scope>NUCLEOTIDE SEQUENCE [LARGE SCALE GENOMIC DNA]</scope>
    <source>
        <strain evidence="4 5">BM-138-000479</strain>
    </source>
</reference>
<dbReference type="Pfam" id="PF03330">
    <property type="entry name" value="DPBB_1"/>
    <property type="match status" value="1"/>
</dbReference>
<evidence type="ECO:0000256" key="2">
    <source>
        <dbReference type="SAM" id="SignalP"/>
    </source>
</evidence>
<gene>
    <name evidence="4" type="ORF">SCAR479_02679</name>
</gene>
<proteinExistence type="predicted"/>
<accession>A0ABR2Y3A5</accession>
<evidence type="ECO:0000259" key="3">
    <source>
        <dbReference type="Pfam" id="PF03330"/>
    </source>
</evidence>
<dbReference type="SUPFAM" id="SSF50685">
    <property type="entry name" value="Barwin-like endoglucanases"/>
    <property type="match status" value="1"/>
</dbReference>
<sequence length="113" mass="11901">MKFPAVLAFLSPALAYTGRMTYYTPGLGACGQNNSPSDFIVAIGASRWTASNPNNDPLCQNSIRISHGGKTVTAKVVDKCPGCGANDIDVSPAVFQQFASLDTGVLTVDWNFA</sequence>
<dbReference type="Proteomes" id="UP001465668">
    <property type="component" value="Unassembled WGS sequence"/>
</dbReference>
<dbReference type="Gene3D" id="2.40.40.10">
    <property type="entry name" value="RlpA-like domain"/>
    <property type="match status" value="1"/>
</dbReference>
<evidence type="ECO:0000313" key="4">
    <source>
        <dbReference type="EMBL" id="KAK9780564.1"/>
    </source>
</evidence>
<dbReference type="InterPro" id="IPR009009">
    <property type="entry name" value="RlpA-like_DPBB"/>
</dbReference>
<organism evidence="4 5">
    <name type="scientific">Seiridium cardinale</name>
    <dbReference type="NCBI Taxonomy" id="138064"/>
    <lineage>
        <taxon>Eukaryota</taxon>
        <taxon>Fungi</taxon>
        <taxon>Dikarya</taxon>
        <taxon>Ascomycota</taxon>
        <taxon>Pezizomycotina</taxon>
        <taxon>Sordariomycetes</taxon>
        <taxon>Xylariomycetidae</taxon>
        <taxon>Amphisphaeriales</taxon>
        <taxon>Sporocadaceae</taxon>
        <taxon>Seiridium</taxon>
    </lineage>
</organism>
<dbReference type="PROSITE" id="PS51257">
    <property type="entry name" value="PROKAR_LIPOPROTEIN"/>
    <property type="match status" value="1"/>
</dbReference>
<feature type="domain" description="RlpA-like protein double-psi beta-barrel" evidence="3">
    <location>
        <begin position="46"/>
        <end position="109"/>
    </location>
</feature>
<comment type="caution">
    <text evidence="4">The sequence shown here is derived from an EMBL/GenBank/DDBJ whole genome shotgun (WGS) entry which is preliminary data.</text>
</comment>
<dbReference type="CDD" id="cd22191">
    <property type="entry name" value="DPBB_RlpA_EXP_N-like"/>
    <property type="match status" value="1"/>
</dbReference>